<dbReference type="InterPro" id="IPR027417">
    <property type="entry name" value="P-loop_NTPase"/>
</dbReference>
<evidence type="ECO:0000256" key="1">
    <source>
        <dbReference type="ARBA" id="ARBA00022448"/>
    </source>
</evidence>
<dbReference type="GO" id="GO:0005886">
    <property type="term" value="C:plasma membrane"/>
    <property type="evidence" value="ECO:0007669"/>
    <property type="project" value="TreeGrafter"/>
</dbReference>
<dbReference type="CDD" id="cd03255">
    <property type="entry name" value="ABC_MJ0796_LolCDE_FtsE"/>
    <property type="match status" value="1"/>
</dbReference>
<accession>A0A1F7UHW5</accession>
<dbReference type="PROSITE" id="PS00211">
    <property type="entry name" value="ABC_TRANSPORTER_1"/>
    <property type="match status" value="1"/>
</dbReference>
<evidence type="ECO:0000313" key="5">
    <source>
        <dbReference type="EMBL" id="OGL77287.1"/>
    </source>
</evidence>
<proteinExistence type="predicted"/>
<feature type="domain" description="ABC transporter" evidence="4">
    <location>
        <begin position="3"/>
        <end position="233"/>
    </location>
</feature>
<evidence type="ECO:0000259" key="4">
    <source>
        <dbReference type="PROSITE" id="PS50893"/>
    </source>
</evidence>
<dbReference type="AlphaFoldDB" id="A0A1F7UHW5"/>
<reference evidence="5 6" key="1">
    <citation type="journal article" date="2016" name="Nat. Commun.">
        <title>Thousands of microbial genomes shed light on interconnected biogeochemical processes in an aquifer system.</title>
        <authorList>
            <person name="Anantharaman K."/>
            <person name="Brown C.T."/>
            <person name="Hug L.A."/>
            <person name="Sharon I."/>
            <person name="Castelle C.J."/>
            <person name="Probst A.J."/>
            <person name="Thomas B.C."/>
            <person name="Singh A."/>
            <person name="Wilkins M.J."/>
            <person name="Karaoz U."/>
            <person name="Brodie E.L."/>
            <person name="Williams K.H."/>
            <person name="Hubbard S.S."/>
            <person name="Banfield J.F."/>
        </authorList>
    </citation>
    <scope>NUCLEOTIDE SEQUENCE [LARGE SCALE GENOMIC DNA]</scope>
</reference>
<keyword evidence="2" id="KW-0547">Nucleotide-binding</keyword>
<keyword evidence="1" id="KW-0813">Transport</keyword>
<sequence>MLIEVKNLSKSYVNDGVITPVLHDLSFSINEGEFVAIMGPSGSGKSTLMHILGFLDRPTSGIYRFDGAETMNLTDDDLAAIRNKKVGFVFQAFNLLPRTSVLDNVMLPLVYDGVKDPTARATEVIESVGLAHRRNHLSSQLSGGEKQRVAIARALVNGPQVFFADEPTGNLDSKSGGQIMALLAELHKKGNTIILVTHETYTAEHAERILKMRDGEIVANEKVKKRVAAAGELLK</sequence>
<gene>
    <name evidence="5" type="ORF">A3J43_00510</name>
</gene>
<keyword evidence="3 5" id="KW-0067">ATP-binding</keyword>
<evidence type="ECO:0000313" key="6">
    <source>
        <dbReference type="Proteomes" id="UP000176604"/>
    </source>
</evidence>
<dbReference type="FunFam" id="3.40.50.300:FF:000032">
    <property type="entry name" value="Export ABC transporter ATP-binding protein"/>
    <property type="match status" value="1"/>
</dbReference>
<dbReference type="PANTHER" id="PTHR24220:SF86">
    <property type="entry name" value="ABC TRANSPORTER ABCH.1"/>
    <property type="match status" value="1"/>
</dbReference>
<dbReference type="EMBL" id="MGEF01000062">
    <property type="protein sequence ID" value="OGL77287.1"/>
    <property type="molecule type" value="Genomic_DNA"/>
</dbReference>
<comment type="caution">
    <text evidence="5">The sequence shown here is derived from an EMBL/GenBank/DDBJ whole genome shotgun (WGS) entry which is preliminary data.</text>
</comment>
<dbReference type="InterPro" id="IPR015854">
    <property type="entry name" value="ABC_transpr_LolD-like"/>
</dbReference>
<name>A0A1F7UHW5_9BACT</name>
<protein>
    <submittedName>
        <fullName evidence="5">Macrolide ABC transporter ATP-binding protein</fullName>
    </submittedName>
</protein>
<dbReference type="InterPro" id="IPR003439">
    <property type="entry name" value="ABC_transporter-like_ATP-bd"/>
</dbReference>
<dbReference type="InterPro" id="IPR003593">
    <property type="entry name" value="AAA+_ATPase"/>
</dbReference>
<dbReference type="GO" id="GO:0022857">
    <property type="term" value="F:transmembrane transporter activity"/>
    <property type="evidence" value="ECO:0007669"/>
    <property type="project" value="UniProtKB-ARBA"/>
</dbReference>
<dbReference type="STRING" id="1802397.A3J43_00510"/>
<dbReference type="Pfam" id="PF00005">
    <property type="entry name" value="ABC_tran"/>
    <property type="match status" value="1"/>
</dbReference>
<dbReference type="GO" id="GO:0016887">
    <property type="term" value="F:ATP hydrolysis activity"/>
    <property type="evidence" value="ECO:0007669"/>
    <property type="project" value="InterPro"/>
</dbReference>
<evidence type="ECO:0000256" key="3">
    <source>
        <dbReference type="ARBA" id="ARBA00022840"/>
    </source>
</evidence>
<dbReference type="PANTHER" id="PTHR24220">
    <property type="entry name" value="IMPORT ATP-BINDING PROTEIN"/>
    <property type="match status" value="1"/>
</dbReference>
<dbReference type="Proteomes" id="UP000176604">
    <property type="component" value="Unassembled WGS sequence"/>
</dbReference>
<dbReference type="InterPro" id="IPR017871">
    <property type="entry name" value="ABC_transporter-like_CS"/>
</dbReference>
<dbReference type="GO" id="GO:0098796">
    <property type="term" value="C:membrane protein complex"/>
    <property type="evidence" value="ECO:0007669"/>
    <property type="project" value="UniProtKB-ARBA"/>
</dbReference>
<dbReference type="SMART" id="SM00382">
    <property type="entry name" value="AAA"/>
    <property type="match status" value="1"/>
</dbReference>
<dbReference type="GO" id="GO:0005524">
    <property type="term" value="F:ATP binding"/>
    <property type="evidence" value="ECO:0007669"/>
    <property type="project" value="UniProtKB-KW"/>
</dbReference>
<dbReference type="PROSITE" id="PS50893">
    <property type="entry name" value="ABC_TRANSPORTER_2"/>
    <property type="match status" value="1"/>
</dbReference>
<dbReference type="Gene3D" id="3.40.50.300">
    <property type="entry name" value="P-loop containing nucleotide triphosphate hydrolases"/>
    <property type="match status" value="1"/>
</dbReference>
<dbReference type="SUPFAM" id="SSF52540">
    <property type="entry name" value="P-loop containing nucleoside triphosphate hydrolases"/>
    <property type="match status" value="1"/>
</dbReference>
<dbReference type="InterPro" id="IPR017911">
    <property type="entry name" value="MacB-like_ATP-bd"/>
</dbReference>
<organism evidence="5 6">
    <name type="scientific">Candidatus Uhrbacteria bacterium RIFCSPHIGHO2_12_FULL_54_23</name>
    <dbReference type="NCBI Taxonomy" id="1802397"/>
    <lineage>
        <taxon>Bacteria</taxon>
        <taxon>Candidatus Uhriibacteriota</taxon>
    </lineage>
</organism>
<evidence type="ECO:0000256" key="2">
    <source>
        <dbReference type="ARBA" id="ARBA00022741"/>
    </source>
</evidence>